<dbReference type="InterPro" id="IPR000683">
    <property type="entry name" value="Gfo/Idh/MocA-like_OxRdtase_N"/>
</dbReference>
<reference evidence="4 5" key="1">
    <citation type="submission" date="2019-04" db="EMBL/GenBank/DDBJ databases">
        <title>Cohnella sp. nov. isolated from preserved vegetables.</title>
        <authorList>
            <person name="Lin S.-Y."/>
            <person name="Hung M.-H."/>
            <person name="Young C.-C."/>
        </authorList>
    </citation>
    <scope>NUCLEOTIDE SEQUENCE [LARGE SCALE GENOMIC DNA]</scope>
    <source>
        <strain evidence="4 5">CC-MHH1044</strain>
    </source>
</reference>
<dbReference type="OrthoDB" id="9815825at2"/>
<dbReference type="Proteomes" id="UP000310636">
    <property type="component" value="Unassembled WGS sequence"/>
</dbReference>
<feature type="domain" description="Gfo/Idh/MocA-like oxidoreductase N-terminal" evidence="2">
    <location>
        <begin position="7"/>
        <end position="127"/>
    </location>
</feature>
<dbReference type="Pfam" id="PF22725">
    <property type="entry name" value="GFO_IDH_MocA_C3"/>
    <property type="match status" value="1"/>
</dbReference>
<comment type="caution">
    <text evidence="4">The sequence shown here is derived from an EMBL/GenBank/DDBJ whole genome shotgun (WGS) entry which is preliminary data.</text>
</comment>
<dbReference type="InterPro" id="IPR055170">
    <property type="entry name" value="GFO_IDH_MocA-like_dom"/>
</dbReference>
<keyword evidence="1" id="KW-0560">Oxidoreductase</keyword>
<dbReference type="InterPro" id="IPR050463">
    <property type="entry name" value="Gfo/Idh/MocA_oxidrdct_glycsds"/>
</dbReference>
<dbReference type="AlphaFoldDB" id="A0A4S4C857"/>
<dbReference type="GO" id="GO:0000166">
    <property type="term" value="F:nucleotide binding"/>
    <property type="evidence" value="ECO:0007669"/>
    <property type="project" value="InterPro"/>
</dbReference>
<gene>
    <name evidence="4" type="ORF">E6C55_04370</name>
</gene>
<proteinExistence type="predicted"/>
<name>A0A4S4C857_9BACL</name>
<dbReference type="PANTHER" id="PTHR43818:SF11">
    <property type="entry name" value="BCDNA.GH03377"/>
    <property type="match status" value="1"/>
</dbReference>
<evidence type="ECO:0000313" key="4">
    <source>
        <dbReference type="EMBL" id="THF83527.1"/>
    </source>
</evidence>
<accession>A0A4S4C857</accession>
<sequence length="340" mass="36943">MELNTYRVAIIGAGNIAGSHLEAMRAMSSPDRLTPCAIADVNSARADALAGKYGIRSYIDYKEMLAKEKPDIAIVTLPHYLHREASLFAAEQGCHILLEKPMALNTKECDEIIAAVRRNRVRMMVGHTHHYTAENREAKSWIASGRLGKLVMMNDRRHLPYDTPARPGWFFEKAKAGGGILTNLGSHSIDKLQWLTDSRVTGIKARVDYSLRRGDVEGGGTAFLDLSSGVPATISQSGYPGAIVDETELLFTGGSLLLRSGIGLWAGDGREYREVPVPPQAPPFVLQFEDLLGAIEEGREPESSMAYSRSVVAAVESLYRSSELGTEVAVDQGGGANERG</sequence>
<dbReference type="Gene3D" id="3.40.50.720">
    <property type="entry name" value="NAD(P)-binding Rossmann-like Domain"/>
    <property type="match status" value="1"/>
</dbReference>
<protein>
    <submittedName>
        <fullName evidence="4">Gfo/Idh/MocA family oxidoreductase</fullName>
    </submittedName>
</protein>
<evidence type="ECO:0000259" key="2">
    <source>
        <dbReference type="Pfam" id="PF01408"/>
    </source>
</evidence>
<dbReference type="GO" id="GO:0016491">
    <property type="term" value="F:oxidoreductase activity"/>
    <property type="evidence" value="ECO:0007669"/>
    <property type="project" value="UniProtKB-KW"/>
</dbReference>
<feature type="domain" description="GFO/IDH/MocA-like oxidoreductase" evidence="3">
    <location>
        <begin position="136"/>
        <end position="254"/>
    </location>
</feature>
<dbReference type="EMBL" id="SSOB01000004">
    <property type="protein sequence ID" value="THF83527.1"/>
    <property type="molecule type" value="Genomic_DNA"/>
</dbReference>
<dbReference type="Pfam" id="PF01408">
    <property type="entry name" value="GFO_IDH_MocA"/>
    <property type="match status" value="1"/>
</dbReference>
<organism evidence="4 5">
    <name type="scientific">Cohnella fermenti</name>
    <dbReference type="NCBI Taxonomy" id="2565925"/>
    <lineage>
        <taxon>Bacteria</taxon>
        <taxon>Bacillati</taxon>
        <taxon>Bacillota</taxon>
        <taxon>Bacilli</taxon>
        <taxon>Bacillales</taxon>
        <taxon>Paenibacillaceae</taxon>
        <taxon>Cohnella</taxon>
    </lineage>
</organism>
<dbReference type="SUPFAM" id="SSF55347">
    <property type="entry name" value="Glyceraldehyde-3-phosphate dehydrogenase-like, C-terminal domain"/>
    <property type="match status" value="1"/>
</dbReference>
<dbReference type="PANTHER" id="PTHR43818">
    <property type="entry name" value="BCDNA.GH03377"/>
    <property type="match status" value="1"/>
</dbReference>
<evidence type="ECO:0000256" key="1">
    <source>
        <dbReference type="ARBA" id="ARBA00023002"/>
    </source>
</evidence>
<dbReference type="SUPFAM" id="SSF51735">
    <property type="entry name" value="NAD(P)-binding Rossmann-fold domains"/>
    <property type="match status" value="1"/>
</dbReference>
<dbReference type="InterPro" id="IPR036291">
    <property type="entry name" value="NAD(P)-bd_dom_sf"/>
</dbReference>
<evidence type="ECO:0000313" key="5">
    <source>
        <dbReference type="Proteomes" id="UP000310636"/>
    </source>
</evidence>
<dbReference type="Gene3D" id="3.30.360.10">
    <property type="entry name" value="Dihydrodipicolinate Reductase, domain 2"/>
    <property type="match status" value="1"/>
</dbReference>
<evidence type="ECO:0000259" key="3">
    <source>
        <dbReference type="Pfam" id="PF22725"/>
    </source>
</evidence>
<keyword evidence="5" id="KW-1185">Reference proteome</keyword>